<keyword evidence="3" id="KW-1185">Reference proteome</keyword>
<dbReference type="PROSITE" id="PS51257">
    <property type="entry name" value="PROKAR_LIPOPROTEIN"/>
    <property type="match status" value="1"/>
</dbReference>
<feature type="compositionally biased region" description="Polar residues" evidence="1">
    <location>
        <begin position="125"/>
        <end position="135"/>
    </location>
</feature>
<organism evidence="2 3">
    <name type="scientific">Nocardia bovistercoris</name>
    <dbReference type="NCBI Taxonomy" id="2785916"/>
    <lineage>
        <taxon>Bacteria</taxon>
        <taxon>Bacillati</taxon>
        <taxon>Actinomycetota</taxon>
        <taxon>Actinomycetes</taxon>
        <taxon>Mycobacteriales</taxon>
        <taxon>Nocardiaceae</taxon>
        <taxon>Nocardia</taxon>
    </lineage>
</organism>
<dbReference type="Proteomes" id="UP000655751">
    <property type="component" value="Unassembled WGS sequence"/>
</dbReference>
<evidence type="ECO:0000313" key="2">
    <source>
        <dbReference type="EMBL" id="MBH0775821.1"/>
    </source>
</evidence>
<protein>
    <submittedName>
        <fullName evidence="2">Uncharacterized protein</fullName>
    </submittedName>
</protein>
<evidence type="ECO:0000313" key="3">
    <source>
        <dbReference type="Proteomes" id="UP000655751"/>
    </source>
</evidence>
<name>A0A931N2A1_9NOCA</name>
<dbReference type="RefSeq" id="WP_196148142.1">
    <property type="nucleotide sequence ID" value="NZ_JADMLG010000002.1"/>
</dbReference>
<dbReference type="EMBL" id="JADMLG010000002">
    <property type="protein sequence ID" value="MBH0775821.1"/>
    <property type="molecule type" value="Genomic_DNA"/>
</dbReference>
<evidence type="ECO:0000256" key="1">
    <source>
        <dbReference type="SAM" id="MobiDB-lite"/>
    </source>
</evidence>
<feature type="compositionally biased region" description="Basic and acidic residues" evidence="1">
    <location>
        <begin position="115"/>
        <end position="124"/>
    </location>
</feature>
<sequence length="283" mass="28644">MMSKKAKIAGPAIAVGAVSAGLVLIGACGIGHHDIYVPPPPLEAGPAAVVENVRDGTGVTTPKVVIPPSPSWQIAPAGPPRRPANYTPPSSTSPESETEPSETSTRPTRTTNPRPGERDPRTGEEPTTSTRTLSIEPTTVAAEEPPPPHTAEADRAPREGEALSSEAAEQLPEIVEPPQPVVTAELAQTTEAHAAPEGTDAGGTAFESGTPALPGTTTQPDAATSTAELGAPARPTTAAQLDAHATDVPRPSSLAVTPTSGVESPVNGTSRATRPGATEPAAR</sequence>
<comment type="caution">
    <text evidence="2">The sequence shown here is derived from an EMBL/GenBank/DDBJ whole genome shotgun (WGS) entry which is preliminary data.</text>
</comment>
<feature type="compositionally biased region" description="Polar residues" evidence="1">
    <location>
        <begin position="254"/>
        <end position="272"/>
    </location>
</feature>
<reference evidence="2" key="1">
    <citation type="submission" date="2020-11" db="EMBL/GenBank/DDBJ databases">
        <title>Nocardia NEAU-351.nov., a novel actinomycete isolated from the cow dung.</title>
        <authorList>
            <person name="Zhang X."/>
        </authorList>
    </citation>
    <scope>NUCLEOTIDE SEQUENCE</scope>
    <source>
        <strain evidence="2">NEAU-351</strain>
    </source>
</reference>
<accession>A0A931N2A1</accession>
<feature type="compositionally biased region" description="Polar residues" evidence="1">
    <location>
        <begin position="215"/>
        <end position="227"/>
    </location>
</feature>
<feature type="compositionally biased region" description="Low complexity" evidence="1">
    <location>
        <begin position="87"/>
        <end position="114"/>
    </location>
</feature>
<feature type="compositionally biased region" description="Basic and acidic residues" evidence="1">
    <location>
        <begin position="151"/>
        <end position="161"/>
    </location>
</feature>
<gene>
    <name evidence="2" type="ORF">IT779_05925</name>
</gene>
<feature type="region of interest" description="Disordered" evidence="1">
    <location>
        <begin position="58"/>
        <end position="283"/>
    </location>
</feature>
<dbReference type="AlphaFoldDB" id="A0A931N2A1"/>
<proteinExistence type="predicted"/>